<dbReference type="Pfam" id="PF20414">
    <property type="entry name" value="DUF6698"/>
    <property type="match status" value="1"/>
</dbReference>
<evidence type="ECO:0000256" key="1">
    <source>
        <dbReference type="SAM" id="Coils"/>
    </source>
</evidence>
<keyword evidence="4" id="KW-1185">Reference proteome</keyword>
<feature type="region of interest" description="Disordered" evidence="2">
    <location>
        <begin position="1"/>
        <end position="22"/>
    </location>
</feature>
<name>A0ABR1IL59_9AGAR</name>
<feature type="compositionally biased region" description="Polar residues" evidence="2">
    <location>
        <begin position="426"/>
        <end position="441"/>
    </location>
</feature>
<dbReference type="Proteomes" id="UP001498398">
    <property type="component" value="Unassembled WGS sequence"/>
</dbReference>
<dbReference type="EMBL" id="JBANRG010000103">
    <property type="protein sequence ID" value="KAK7435692.1"/>
    <property type="molecule type" value="Genomic_DNA"/>
</dbReference>
<evidence type="ECO:0000313" key="3">
    <source>
        <dbReference type="EMBL" id="KAK7435692.1"/>
    </source>
</evidence>
<dbReference type="InterPro" id="IPR046521">
    <property type="entry name" value="DUF6698"/>
</dbReference>
<feature type="coiled-coil region" evidence="1">
    <location>
        <begin position="38"/>
        <end position="65"/>
    </location>
</feature>
<accession>A0ABR1IL59</accession>
<keyword evidence="1" id="KW-0175">Coiled coil</keyword>
<proteinExistence type="predicted"/>
<feature type="compositionally biased region" description="Basic residues" evidence="2">
    <location>
        <begin position="442"/>
        <end position="456"/>
    </location>
</feature>
<sequence length="476" mass="52871">MSHNSSRDLDNSQENDDDLGPIVLPAPDANQAVLLTALKKAQLQIQELKTRTAALRRENGELRARSASSNTIHTSLHAPTGPDAVLVIHRKRLVLFGKRWAIMRDPWLDQGVFLRPPPTDVPDPLSDARFKTFESYKDGTIAELYSYLDDAPDFKELAEKLPGFRDEFCKQVGNERASALKTIPKLWSAEAGEERAASVKFKSLLYGPGRTTVPKFPPILFNNQDTSTFLFFNPYQPKMIRATLFGPNSVIVDPENFKYAGGTVGMTWGVSRVNASCIAWSAMLLMFLLSPDKTFADIGAASKINYRYKFYEFRSMILEGERKSANYTKMLFSFYNQRVFQGLPSVVTEAHIGDDDSDADGDDEMTNMMTRLLLAGPSDLADSMTLSRSASISQAVTSAPLVHESDVMIHGALDPEITMATDLDTHNSNETLEVPNETTQNKRGRGRGRGGRGRGRGGHDVAVEVPRQTRTRTKRT</sequence>
<feature type="compositionally biased region" description="Basic and acidic residues" evidence="2">
    <location>
        <begin position="1"/>
        <end position="10"/>
    </location>
</feature>
<reference evidence="3 4" key="1">
    <citation type="submission" date="2024-01" db="EMBL/GenBank/DDBJ databases">
        <title>A draft genome for the cacao thread blight pathogen Marasmiellus scandens.</title>
        <authorList>
            <person name="Baruah I.K."/>
            <person name="Leung J."/>
            <person name="Bukari Y."/>
            <person name="Amoako-Attah I."/>
            <person name="Meinhardt L.W."/>
            <person name="Bailey B.A."/>
            <person name="Cohen S.P."/>
        </authorList>
    </citation>
    <scope>NUCLEOTIDE SEQUENCE [LARGE SCALE GENOMIC DNA]</scope>
    <source>
        <strain evidence="3 4">GH-19</strain>
    </source>
</reference>
<organism evidence="3 4">
    <name type="scientific">Marasmiellus scandens</name>
    <dbReference type="NCBI Taxonomy" id="2682957"/>
    <lineage>
        <taxon>Eukaryota</taxon>
        <taxon>Fungi</taxon>
        <taxon>Dikarya</taxon>
        <taxon>Basidiomycota</taxon>
        <taxon>Agaricomycotina</taxon>
        <taxon>Agaricomycetes</taxon>
        <taxon>Agaricomycetidae</taxon>
        <taxon>Agaricales</taxon>
        <taxon>Marasmiineae</taxon>
        <taxon>Omphalotaceae</taxon>
        <taxon>Marasmiellus</taxon>
    </lineage>
</organism>
<evidence type="ECO:0000256" key="2">
    <source>
        <dbReference type="SAM" id="MobiDB-lite"/>
    </source>
</evidence>
<comment type="caution">
    <text evidence="3">The sequence shown here is derived from an EMBL/GenBank/DDBJ whole genome shotgun (WGS) entry which is preliminary data.</text>
</comment>
<protein>
    <submittedName>
        <fullName evidence="3">Uncharacterized protein</fullName>
    </submittedName>
</protein>
<evidence type="ECO:0000313" key="4">
    <source>
        <dbReference type="Proteomes" id="UP001498398"/>
    </source>
</evidence>
<feature type="region of interest" description="Disordered" evidence="2">
    <location>
        <begin position="426"/>
        <end position="476"/>
    </location>
</feature>
<gene>
    <name evidence="3" type="ORF">VKT23_019525</name>
</gene>